<keyword evidence="8" id="KW-0675">Receptor</keyword>
<dbReference type="GO" id="GO:0005886">
    <property type="term" value="C:plasma membrane"/>
    <property type="evidence" value="ECO:0007669"/>
    <property type="project" value="UniProtKB-SubCell"/>
</dbReference>
<proteinExistence type="inferred from homology"/>
<evidence type="ECO:0000256" key="7">
    <source>
        <dbReference type="ARBA" id="ARBA00023157"/>
    </source>
</evidence>
<keyword evidence="7" id="KW-1015">Disulfide bond</keyword>
<keyword evidence="3" id="KW-1003">Cell membrane</keyword>
<comment type="similarity">
    <text evidence="2">Belongs to the CD36 family.</text>
</comment>
<evidence type="ECO:0008006" key="13">
    <source>
        <dbReference type="Google" id="ProtNLM"/>
    </source>
</evidence>
<evidence type="ECO:0000256" key="8">
    <source>
        <dbReference type="ARBA" id="ARBA00023170"/>
    </source>
</evidence>
<feature type="transmembrane region" description="Helical" evidence="10">
    <location>
        <begin position="743"/>
        <end position="769"/>
    </location>
</feature>
<evidence type="ECO:0000313" key="12">
    <source>
        <dbReference type="Proteomes" id="UP001367676"/>
    </source>
</evidence>
<sequence>MEDGELFELWMKANVDPITKLYLFNIVNKEEFLAGKEKLRVQEVGPYIYKETSIHHNPSFNHTEGTVFTHPKHKFEWVPELNTRSENDSFLLPNIPLLLYANRFSGKLPFVKMAANTYSLTDRDPITNQSVRDVLFGISGVTPETWEAYTGEKNFHQAGRIAKYNNITTLPQWEAPCNRIVGATDGKKFGNDLDSNETLYIFHRALCRTIPIVQAGSQTVSDQWLPTTPYKILDNALDNGERNLENKCYCLNGNCLPSGLIDLKKCYYEFSVAVSYPHFYKGHHSLLENVDGLEPNSSLHESEWHINMEAGVITNCSIKFQFNLVLENVDDITGCHPFSNLIVPVAWLEVMMIFHPDGIVSRFWYNSDVHLTMNVYIFNITNKDEFLAGQEKLKFQEVGPYVYREEAIHHDITFNHDEGTVSSSPRYALHWVPELNKGKENDTLVLPHLAMLLFCSKFYYLNLPLTAFILQTKSSPIVEQTVKEFLFGYENAFIEVGHKLFPYWIKFDKVGILDRVYDHEGDVATTYSGELNRHKTGLFATYNNHSYVPHWDPPCNNIEGSSDGKKFGNDIKADQKIAFYRKGVCRALPLKTVSSETIDIYGLPTFQYKFEDNIFDNGKFNERNKCFCKRSPCLPNTIQEISDCFYGFPVGLSFPHFMNGDDDLREPFEGLNPDPEKHDSYVHVNPNTGYITTGSVKLQVNALLGDLSGISEVKEFSNMILPLVWAEFTLDRIKPNVNLLLCLIVRILPALETFLAFIFVIIGISLTIYHTRKIMQLKYSFSSFQCKSDKETEKQDVKFIN</sequence>
<dbReference type="PANTHER" id="PTHR11923:SF67">
    <property type="entry name" value="RE68569P"/>
    <property type="match status" value="1"/>
</dbReference>
<evidence type="ECO:0000256" key="10">
    <source>
        <dbReference type="SAM" id="Phobius"/>
    </source>
</evidence>
<protein>
    <recommendedName>
        <fullName evidence="13">Scavenger receptor class B member 1</fullName>
    </recommendedName>
</protein>
<keyword evidence="6 10" id="KW-0472">Membrane</keyword>
<dbReference type="PRINTS" id="PR01609">
    <property type="entry name" value="CD36FAMILY"/>
</dbReference>
<comment type="subcellular location">
    <subcellularLocation>
        <location evidence="1">Cell membrane</location>
        <topology evidence="1">Multi-pass membrane protein</topology>
    </subcellularLocation>
</comment>
<accession>A0AAN9Y1M0</accession>
<keyword evidence="4 10" id="KW-0812">Transmembrane</keyword>
<name>A0AAN9Y1M0_9HEMI</name>
<evidence type="ECO:0000256" key="2">
    <source>
        <dbReference type="ARBA" id="ARBA00010532"/>
    </source>
</evidence>
<organism evidence="11 12">
    <name type="scientific">Parthenolecanium corni</name>
    <dbReference type="NCBI Taxonomy" id="536013"/>
    <lineage>
        <taxon>Eukaryota</taxon>
        <taxon>Metazoa</taxon>
        <taxon>Ecdysozoa</taxon>
        <taxon>Arthropoda</taxon>
        <taxon>Hexapoda</taxon>
        <taxon>Insecta</taxon>
        <taxon>Pterygota</taxon>
        <taxon>Neoptera</taxon>
        <taxon>Paraneoptera</taxon>
        <taxon>Hemiptera</taxon>
        <taxon>Sternorrhyncha</taxon>
        <taxon>Coccoidea</taxon>
        <taxon>Coccidae</taxon>
        <taxon>Parthenolecanium</taxon>
    </lineage>
</organism>
<evidence type="ECO:0000256" key="3">
    <source>
        <dbReference type="ARBA" id="ARBA00022475"/>
    </source>
</evidence>
<evidence type="ECO:0000256" key="5">
    <source>
        <dbReference type="ARBA" id="ARBA00022989"/>
    </source>
</evidence>
<dbReference type="GO" id="GO:0005737">
    <property type="term" value="C:cytoplasm"/>
    <property type="evidence" value="ECO:0007669"/>
    <property type="project" value="TreeGrafter"/>
</dbReference>
<keyword evidence="5 10" id="KW-1133">Transmembrane helix</keyword>
<dbReference type="EMBL" id="JBBCAQ010000033">
    <property type="protein sequence ID" value="KAK7582265.1"/>
    <property type="molecule type" value="Genomic_DNA"/>
</dbReference>
<dbReference type="PANTHER" id="PTHR11923">
    <property type="entry name" value="SCAVENGER RECEPTOR CLASS B TYPE-1 SR-B1"/>
    <property type="match status" value="1"/>
</dbReference>
<dbReference type="PRINTS" id="PR01610">
    <property type="entry name" value="CD36ANTIGEN"/>
</dbReference>
<dbReference type="InterPro" id="IPR002159">
    <property type="entry name" value="CD36_fam"/>
</dbReference>
<dbReference type="GO" id="GO:0005044">
    <property type="term" value="F:scavenger receptor activity"/>
    <property type="evidence" value="ECO:0007669"/>
    <property type="project" value="TreeGrafter"/>
</dbReference>
<dbReference type="Pfam" id="PF01130">
    <property type="entry name" value="CD36"/>
    <property type="match status" value="3"/>
</dbReference>
<evidence type="ECO:0000256" key="9">
    <source>
        <dbReference type="ARBA" id="ARBA00023180"/>
    </source>
</evidence>
<keyword evidence="12" id="KW-1185">Reference proteome</keyword>
<dbReference type="Proteomes" id="UP001367676">
    <property type="component" value="Unassembled WGS sequence"/>
</dbReference>
<evidence type="ECO:0000256" key="6">
    <source>
        <dbReference type="ARBA" id="ARBA00023136"/>
    </source>
</evidence>
<keyword evidence="9" id="KW-0325">Glycoprotein</keyword>
<dbReference type="AlphaFoldDB" id="A0AAN9Y1M0"/>
<dbReference type="InterPro" id="IPR005428">
    <property type="entry name" value="CD36/SCARB1/SNMP1"/>
</dbReference>
<reference evidence="11 12" key="1">
    <citation type="submission" date="2024-03" db="EMBL/GenBank/DDBJ databases">
        <title>Adaptation during the transition from Ophiocordyceps entomopathogen to insect associate is accompanied by gene loss and intensified selection.</title>
        <authorList>
            <person name="Ward C.M."/>
            <person name="Onetto C.A."/>
            <person name="Borneman A.R."/>
        </authorList>
    </citation>
    <scope>NUCLEOTIDE SEQUENCE [LARGE SCALE GENOMIC DNA]</scope>
    <source>
        <strain evidence="11">AWRI1</strain>
        <tissue evidence="11">Single Adult Female</tissue>
    </source>
</reference>
<evidence type="ECO:0000313" key="11">
    <source>
        <dbReference type="EMBL" id="KAK7582265.1"/>
    </source>
</evidence>
<gene>
    <name evidence="11" type="ORF">V9T40_013710</name>
</gene>
<evidence type="ECO:0000256" key="1">
    <source>
        <dbReference type="ARBA" id="ARBA00004651"/>
    </source>
</evidence>
<comment type="caution">
    <text evidence="11">The sequence shown here is derived from an EMBL/GenBank/DDBJ whole genome shotgun (WGS) entry which is preliminary data.</text>
</comment>
<evidence type="ECO:0000256" key="4">
    <source>
        <dbReference type="ARBA" id="ARBA00022692"/>
    </source>
</evidence>